<evidence type="ECO:0000259" key="4">
    <source>
        <dbReference type="PROSITE" id="PS50932"/>
    </source>
</evidence>
<dbReference type="InterPro" id="IPR001761">
    <property type="entry name" value="Peripla_BP/Lac1_sug-bd_dom"/>
</dbReference>
<accession>A0A3B0TQI9</accession>
<dbReference type="Gene3D" id="3.40.50.2300">
    <property type="match status" value="2"/>
</dbReference>
<gene>
    <name evidence="5" type="ORF">MNBD_ALPHA11-923</name>
</gene>
<keyword evidence="3" id="KW-0804">Transcription</keyword>
<dbReference type="GO" id="GO:0000976">
    <property type="term" value="F:transcription cis-regulatory region binding"/>
    <property type="evidence" value="ECO:0007669"/>
    <property type="project" value="TreeGrafter"/>
</dbReference>
<keyword evidence="2" id="KW-0238">DNA-binding</keyword>
<dbReference type="InterPro" id="IPR000843">
    <property type="entry name" value="HTH_LacI"/>
</dbReference>
<name>A0A3B0TQI9_9ZZZZ</name>
<evidence type="ECO:0000256" key="2">
    <source>
        <dbReference type="ARBA" id="ARBA00023125"/>
    </source>
</evidence>
<dbReference type="GO" id="GO:0003700">
    <property type="term" value="F:DNA-binding transcription factor activity"/>
    <property type="evidence" value="ECO:0007669"/>
    <property type="project" value="TreeGrafter"/>
</dbReference>
<dbReference type="Gene3D" id="1.10.260.40">
    <property type="entry name" value="lambda repressor-like DNA-binding domains"/>
    <property type="match status" value="1"/>
</dbReference>
<dbReference type="InterPro" id="IPR028082">
    <property type="entry name" value="Peripla_BP_I"/>
</dbReference>
<dbReference type="EMBL" id="UOEQ01000261">
    <property type="protein sequence ID" value="VAW20218.1"/>
    <property type="molecule type" value="Genomic_DNA"/>
</dbReference>
<evidence type="ECO:0000313" key="5">
    <source>
        <dbReference type="EMBL" id="VAW20218.1"/>
    </source>
</evidence>
<sequence>MTKDNIRAKRSPDRALGPKKSVTIKDLAAELDLSITTISRALNGYDDVGAKTRERVRDAAKKHGYRPNRNAQRLVAQRTHNIAWIQSDNDQKFVDPHFVEVMAGVLRGARIGKYDIVLTSDTTEHQIAVYDRYVRDNSVDGFIVDLPQHNDPRIKYLLDANKPFIAHSRDNRSDEYSWVDTDNHGIYKKLTKLLIANGHRHIAFLNGDAKFTFASARQLGVSEALEELDMDPATVKTFNATHPMANAGYQLTKQALADGEVSAILYSSALMAVEGYGALVQAGRQPGKNISIATMDDMLNYLDLSPYEGIFTFVRSSLREAGEQLVRGIIEQCENKSVRSQTIIPAKFFIGKDLKENS</sequence>
<dbReference type="PANTHER" id="PTHR30146">
    <property type="entry name" value="LACI-RELATED TRANSCRIPTIONAL REPRESSOR"/>
    <property type="match status" value="1"/>
</dbReference>
<dbReference type="InterPro" id="IPR010982">
    <property type="entry name" value="Lambda_DNA-bd_dom_sf"/>
</dbReference>
<organism evidence="5">
    <name type="scientific">hydrothermal vent metagenome</name>
    <dbReference type="NCBI Taxonomy" id="652676"/>
    <lineage>
        <taxon>unclassified sequences</taxon>
        <taxon>metagenomes</taxon>
        <taxon>ecological metagenomes</taxon>
    </lineage>
</organism>
<proteinExistence type="predicted"/>
<keyword evidence="1" id="KW-0805">Transcription regulation</keyword>
<dbReference type="Pfam" id="PF00356">
    <property type="entry name" value="LacI"/>
    <property type="match status" value="1"/>
</dbReference>
<dbReference type="SUPFAM" id="SSF47413">
    <property type="entry name" value="lambda repressor-like DNA-binding domains"/>
    <property type="match status" value="1"/>
</dbReference>
<protein>
    <recommendedName>
        <fullName evidence="4">HTH lacI-type domain-containing protein</fullName>
    </recommendedName>
</protein>
<evidence type="ECO:0000256" key="3">
    <source>
        <dbReference type="ARBA" id="ARBA00023163"/>
    </source>
</evidence>
<feature type="domain" description="HTH lacI-type" evidence="4">
    <location>
        <begin position="22"/>
        <end position="76"/>
    </location>
</feature>
<dbReference type="CDD" id="cd01392">
    <property type="entry name" value="HTH_LacI"/>
    <property type="match status" value="1"/>
</dbReference>
<reference evidence="5" key="1">
    <citation type="submission" date="2018-06" db="EMBL/GenBank/DDBJ databases">
        <authorList>
            <person name="Zhirakovskaya E."/>
        </authorList>
    </citation>
    <scope>NUCLEOTIDE SEQUENCE</scope>
</reference>
<dbReference type="PROSITE" id="PS50932">
    <property type="entry name" value="HTH_LACI_2"/>
    <property type="match status" value="1"/>
</dbReference>
<evidence type="ECO:0000256" key="1">
    <source>
        <dbReference type="ARBA" id="ARBA00023015"/>
    </source>
</evidence>
<dbReference type="SMART" id="SM00354">
    <property type="entry name" value="HTH_LACI"/>
    <property type="match status" value="1"/>
</dbReference>
<dbReference type="AlphaFoldDB" id="A0A3B0TQI9"/>
<dbReference type="PANTHER" id="PTHR30146:SF109">
    <property type="entry name" value="HTH-TYPE TRANSCRIPTIONAL REGULATOR GALS"/>
    <property type="match status" value="1"/>
</dbReference>
<dbReference type="SUPFAM" id="SSF53822">
    <property type="entry name" value="Periplasmic binding protein-like I"/>
    <property type="match status" value="1"/>
</dbReference>
<dbReference type="Pfam" id="PF00532">
    <property type="entry name" value="Peripla_BP_1"/>
    <property type="match status" value="1"/>
</dbReference>